<accession>A0A8K0LDK1</accession>
<comment type="caution">
    <text evidence="2">The sequence shown here is derived from an EMBL/GenBank/DDBJ whole genome shotgun (WGS) entry which is preliminary data.</text>
</comment>
<name>A0A8K0LDK1_9PEZI</name>
<reference evidence="2" key="1">
    <citation type="submission" date="2021-07" db="EMBL/GenBank/DDBJ databases">
        <title>Elsinoe batatas strain:CRI-CJ2 Genome sequencing and assembly.</title>
        <authorList>
            <person name="Huang L."/>
        </authorList>
    </citation>
    <scope>NUCLEOTIDE SEQUENCE</scope>
    <source>
        <strain evidence="2">CRI-CJ2</strain>
    </source>
</reference>
<feature type="transmembrane region" description="Helical" evidence="1">
    <location>
        <begin position="55"/>
        <end position="74"/>
    </location>
</feature>
<dbReference type="OrthoDB" id="2563633at2759"/>
<keyword evidence="3" id="KW-1185">Reference proteome</keyword>
<feature type="transmembrane region" description="Helical" evidence="1">
    <location>
        <begin position="86"/>
        <end position="107"/>
    </location>
</feature>
<keyword evidence="1" id="KW-0472">Membrane</keyword>
<dbReference type="AlphaFoldDB" id="A0A8K0LDK1"/>
<protein>
    <submittedName>
        <fullName evidence="2">Uncharacterized protein</fullName>
    </submittedName>
</protein>
<feature type="transmembrane region" description="Helical" evidence="1">
    <location>
        <begin position="113"/>
        <end position="132"/>
    </location>
</feature>
<feature type="transmembrane region" description="Helical" evidence="1">
    <location>
        <begin position="21"/>
        <end position="43"/>
    </location>
</feature>
<evidence type="ECO:0000313" key="3">
    <source>
        <dbReference type="Proteomes" id="UP000809789"/>
    </source>
</evidence>
<dbReference type="Proteomes" id="UP000809789">
    <property type="component" value="Unassembled WGS sequence"/>
</dbReference>
<proteinExistence type="predicted"/>
<evidence type="ECO:0000256" key="1">
    <source>
        <dbReference type="SAM" id="Phobius"/>
    </source>
</evidence>
<gene>
    <name evidence="2" type="ORF">KVT40_001867</name>
</gene>
<evidence type="ECO:0000313" key="2">
    <source>
        <dbReference type="EMBL" id="KAG8630248.1"/>
    </source>
</evidence>
<dbReference type="EMBL" id="JAESVG020000002">
    <property type="protein sequence ID" value="KAG8630248.1"/>
    <property type="molecule type" value="Genomic_DNA"/>
</dbReference>
<sequence>MTTFHPGTSFARTILLGESTLNILAGVSLIFYPSLFSTTLFPSLSPSTLVSTNAVYQWFGVCTIGLAMPLALGHPDTPSGVVIRKAAYITMGAAETMFVPVLLWQVAKGTIDATAGYAMAGGLAGTLSWRIYSTFVKPEVLGYADSLCCDKKKVQ</sequence>
<keyword evidence="1" id="KW-1133">Transmembrane helix</keyword>
<keyword evidence="1" id="KW-0812">Transmembrane</keyword>
<organism evidence="2 3">
    <name type="scientific">Elsinoe batatas</name>
    <dbReference type="NCBI Taxonomy" id="2601811"/>
    <lineage>
        <taxon>Eukaryota</taxon>
        <taxon>Fungi</taxon>
        <taxon>Dikarya</taxon>
        <taxon>Ascomycota</taxon>
        <taxon>Pezizomycotina</taxon>
        <taxon>Dothideomycetes</taxon>
        <taxon>Dothideomycetidae</taxon>
        <taxon>Myriangiales</taxon>
        <taxon>Elsinoaceae</taxon>
        <taxon>Elsinoe</taxon>
    </lineage>
</organism>